<dbReference type="Gene3D" id="2.60.120.10">
    <property type="entry name" value="Jelly Rolls"/>
    <property type="match status" value="1"/>
</dbReference>
<dbReference type="InterPro" id="IPR003313">
    <property type="entry name" value="AraC-bd"/>
</dbReference>
<dbReference type="RefSeq" id="WP_377110761.1">
    <property type="nucleotide sequence ID" value="NZ_JBHTHZ010000001.1"/>
</dbReference>
<protein>
    <submittedName>
        <fullName evidence="5">Helix-turn-helix domain-containing protein</fullName>
    </submittedName>
</protein>
<sequence>MSGLLPFQTMLSQEPLQVTRIRDYINPGSFVPHRHRFYMLLWITEGSGVHEVDFEALELLPGRVFPVSEGQVHKIVEPVLDGWMLTFSAPVFSGLMEGVGGIDAEEIFDQPFIDLNKEESANFCCLWALLQRTVLQNALSPMLINQLRVLLGCLLQCADQCKRVRSHGRNYPVLKELKRLIAAHYMVQPHADYYASVLDVPLWKLNAWCRESLGTNVAGLLAERTVLEAKALLTTTDRSVREITFMLGLEDPSNFAKVFRRAVGMSPHDYRLVAG</sequence>
<organism evidence="5 6">
    <name type="scientific">Mucilaginibacter litoreus</name>
    <dbReference type="NCBI Taxonomy" id="1048221"/>
    <lineage>
        <taxon>Bacteria</taxon>
        <taxon>Pseudomonadati</taxon>
        <taxon>Bacteroidota</taxon>
        <taxon>Sphingobacteriia</taxon>
        <taxon>Sphingobacteriales</taxon>
        <taxon>Sphingobacteriaceae</taxon>
        <taxon>Mucilaginibacter</taxon>
    </lineage>
</organism>
<evidence type="ECO:0000256" key="1">
    <source>
        <dbReference type="ARBA" id="ARBA00023015"/>
    </source>
</evidence>
<gene>
    <name evidence="5" type="ORF">ACFQZX_00395</name>
</gene>
<dbReference type="EMBL" id="JBHTHZ010000001">
    <property type="protein sequence ID" value="MFD0792050.1"/>
    <property type="molecule type" value="Genomic_DNA"/>
</dbReference>
<keyword evidence="2" id="KW-0238">DNA-binding</keyword>
<dbReference type="InterPro" id="IPR009057">
    <property type="entry name" value="Homeodomain-like_sf"/>
</dbReference>
<dbReference type="PANTHER" id="PTHR43280:SF32">
    <property type="entry name" value="TRANSCRIPTIONAL REGULATORY PROTEIN"/>
    <property type="match status" value="1"/>
</dbReference>
<dbReference type="SMART" id="SM00342">
    <property type="entry name" value="HTH_ARAC"/>
    <property type="match status" value="1"/>
</dbReference>
<comment type="caution">
    <text evidence="5">The sequence shown here is derived from an EMBL/GenBank/DDBJ whole genome shotgun (WGS) entry which is preliminary data.</text>
</comment>
<dbReference type="PRINTS" id="PR00032">
    <property type="entry name" value="HTHARAC"/>
</dbReference>
<dbReference type="InterPro" id="IPR037923">
    <property type="entry name" value="HTH-like"/>
</dbReference>
<dbReference type="Pfam" id="PF02311">
    <property type="entry name" value="AraC_binding"/>
    <property type="match status" value="1"/>
</dbReference>
<keyword evidence="3" id="KW-0804">Transcription</keyword>
<dbReference type="Proteomes" id="UP001597010">
    <property type="component" value="Unassembled WGS sequence"/>
</dbReference>
<accession>A0ABW3AMJ3</accession>
<evidence type="ECO:0000256" key="2">
    <source>
        <dbReference type="ARBA" id="ARBA00023125"/>
    </source>
</evidence>
<dbReference type="SUPFAM" id="SSF51215">
    <property type="entry name" value="Regulatory protein AraC"/>
    <property type="match status" value="1"/>
</dbReference>
<evidence type="ECO:0000256" key="3">
    <source>
        <dbReference type="ARBA" id="ARBA00023163"/>
    </source>
</evidence>
<dbReference type="PROSITE" id="PS01124">
    <property type="entry name" value="HTH_ARAC_FAMILY_2"/>
    <property type="match status" value="1"/>
</dbReference>
<proteinExistence type="predicted"/>
<dbReference type="PANTHER" id="PTHR43280">
    <property type="entry name" value="ARAC-FAMILY TRANSCRIPTIONAL REGULATOR"/>
    <property type="match status" value="1"/>
</dbReference>
<keyword evidence="6" id="KW-1185">Reference proteome</keyword>
<dbReference type="InterPro" id="IPR014710">
    <property type="entry name" value="RmlC-like_jellyroll"/>
</dbReference>
<dbReference type="SUPFAM" id="SSF46689">
    <property type="entry name" value="Homeodomain-like"/>
    <property type="match status" value="1"/>
</dbReference>
<evidence type="ECO:0000313" key="6">
    <source>
        <dbReference type="Proteomes" id="UP001597010"/>
    </source>
</evidence>
<evidence type="ECO:0000259" key="4">
    <source>
        <dbReference type="PROSITE" id="PS01124"/>
    </source>
</evidence>
<evidence type="ECO:0000313" key="5">
    <source>
        <dbReference type="EMBL" id="MFD0792050.1"/>
    </source>
</evidence>
<name>A0ABW3AMJ3_9SPHI</name>
<dbReference type="InterPro" id="IPR018060">
    <property type="entry name" value="HTH_AraC"/>
</dbReference>
<keyword evidence="1" id="KW-0805">Transcription regulation</keyword>
<dbReference type="Gene3D" id="1.10.10.60">
    <property type="entry name" value="Homeodomain-like"/>
    <property type="match status" value="1"/>
</dbReference>
<feature type="domain" description="HTH araC/xylS-type" evidence="4">
    <location>
        <begin position="175"/>
        <end position="273"/>
    </location>
</feature>
<dbReference type="Pfam" id="PF12833">
    <property type="entry name" value="HTH_18"/>
    <property type="match status" value="1"/>
</dbReference>
<dbReference type="InterPro" id="IPR020449">
    <property type="entry name" value="Tscrpt_reg_AraC-type_HTH"/>
</dbReference>
<reference evidence="6" key="1">
    <citation type="journal article" date="2019" name="Int. J. Syst. Evol. Microbiol.">
        <title>The Global Catalogue of Microorganisms (GCM) 10K type strain sequencing project: providing services to taxonomists for standard genome sequencing and annotation.</title>
        <authorList>
            <consortium name="The Broad Institute Genomics Platform"/>
            <consortium name="The Broad Institute Genome Sequencing Center for Infectious Disease"/>
            <person name="Wu L."/>
            <person name="Ma J."/>
        </authorList>
    </citation>
    <scope>NUCLEOTIDE SEQUENCE [LARGE SCALE GENOMIC DNA]</scope>
    <source>
        <strain evidence="6">CCUG 61484</strain>
    </source>
</reference>